<keyword evidence="2" id="KW-1185">Reference proteome</keyword>
<name>A0A4R3V9U7_9BURK</name>
<proteinExistence type="predicted"/>
<dbReference type="Proteomes" id="UP000294692">
    <property type="component" value="Unassembled WGS sequence"/>
</dbReference>
<evidence type="ECO:0000313" key="2">
    <source>
        <dbReference type="Proteomes" id="UP000294692"/>
    </source>
</evidence>
<evidence type="ECO:0000313" key="1">
    <source>
        <dbReference type="EMBL" id="TCV00523.1"/>
    </source>
</evidence>
<dbReference type="EMBL" id="SMBX01000003">
    <property type="protein sequence ID" value="TCV00523.1"/>
    <property type="molecule type" value="Genomic_DNA"/>
</dbReference>
<dbReference type="InterPro" id="IPR019289">
    <property type="entry name" value="Phage_tail_E/E"/>
</dbReference>
<dbReference type="Pfam" id="PF10109">
    <property type="entry name" value="Phage_TAC_7"/>
    <property type="match status" value="1"/>
</dbReference>
<dbReference type="RefSeq" id="WP_243650789.1">
    <property type="nucleotide sequence ID" value="NZ_JBHRVM010000001.1"/>
</dbReference>
<sequence length="124" mass="13493">MTKQEQNPGDVQDVAMTTEGQVQKTDFVSVPLDVPLKRGSQTIQSITIRKPNPGAMRGLNLVDISMMNVSALQKLLPRITDPALTEAEIARSLDPADLTSIGIEVVGFLLKKQDKQGFQETSTT</sequence>
<comment type="caution">
    <text evidence="1">The sequence shown here is derived from an EMBL/GenBank/DDBJ whole genome shotgun (WGS) entry which is preliminary data.</text>
</comment>
<reference evidence="1 2" key="1">
    <citation type="submission" date="2019-03" db="EMBL/GenBank/DDBJ databases">
        <title>Genomic Encyclopedia of Type Strains, Phase IV (KMG-IV): sequencing the most valuable type-strain genomes for metagenomic binning, comparative biology and taxonomic classification.</title>
        <authorList>
            <person name="Goeker M."/>
        </authorList>
    </citation>
    <scope>NUCLEOTIDE SEQUENCE [LARGE SCALE GENOMIC DNA]</scope>
    <source>
        <strain evidence="1 2">DSM 100048</strain>
    </source>
</reference>
<gene>
    <name evidence="1" type="ORF">EV686_103103</name>
</gene>
<accession>A0A4R3V9U7</accession>
<protein>
    <submittedName>
        <fullName evidence="1">Tail assembly chaperone E/41/14-like protein</fullName>
    </submittedName>
</protein>
<dbReference type="AlphaFoldDB" id="A0A4R3V9U7"/>
<organism evidence="1 2">
    <name type="scientific">Paracandidimonas soli</name>
    <dbReference type="NCBI Taxonomy" id="1917182"/>
    <lineage>
        <taxon>Bacteria</taxon>
        <taxon>Pseudomonadati</taxon>
        <taxon>Pseudomonadota</taxon>
        <taxon>Betaproteobacteria</taxon>
        <taxon>Burkholderiales</taxon>
        <taxon>Alcaligenaceae</taxon>
        <taxon>Paracandidimonas</taxon>
    </lineage>
</organism>